<dbReference type="PANTHER" id="PTHR47967:SF125">
    <property type="entry name" value="PEPTIDASE A1 DOMAIN-CONTAINING PROTEIN"/>
    <property type="match status" value="1"/>
</dbReference>
<accession>A0A978VIJ8</accession>
<evidence type="ECO:0000256" key="4">
    <source>
        <dbReference type="ARBA" id="ARBA00022801"/>
    </source>
</evidence>
<dbReference type="Proteomes" id="UP000813462">
    <property type="component" value="Unassembled WGS sequence"/>
</dbReference>
<dbReference type="GO" id="GO:0004190">
    <property type="term" value="F:aspartic-type endopeptidase activity"/>
    <property type="evidence" value="ECO:0007669"/>
    <property type="project" value="UniProtKB-KW"/>
</dbReference>
<name>A0A978VIJ8_ZIZJJ</name>
<gene>
    <name evidence="8" type="ORF">FEM48_Zijuj04G0073200</name>
</gene>
<dbReference type="InterPro" id="IPR051708">
    <property type="entry name" value="Plant_Aspart_Prot_A1"/>
</dbReference>
<evidence type="ECO:0000256" key="6">
    <source>
        <dbReference type="SAM" id="SignalP"/>
    </source>
</evidence>
<dbReference type="SUPFAM" id="SSF50630">
    <property type="entry name" value="Acid proteases"/>
    <property type="match status" value="1"/>
</dbReference>
<evidence type="ECO:0000313" key="8">
    <source>
        <dbReference type="EMBL" id="KAH7532917.1"/>
    </source>
</evidence>
<proteinExistence type="inferred from homology"/>
<dbReference type="GO" id="GO:0006508">
    <property type="term" value="P:proteolysis"/>
    <property type="evidence" value="ECO:0007669"/>
    <property type="project" value="UniProtKB-KW"/>
</dbReference>
<dbReference type="OrthoDB" id="907879at2759"/>
<dbReference type="PANTHER" id="PTHR47967">
    <property type="entry name" value="OS07G0603500 PROTEIN-RELATED"/>
    <property type="match status" value="1"/>
</dbReference>
<dbReference type="PROSITE" id="PS51767">
    <property type="entry name" value="PEPTIDASE_A1"/>
    <property type="match status" value="1"/>
</dbReference>
<dbReference type="EMBL" id="JAEACU010000004">
    <property type="protein sequence ID" value="KAH7532917.1"/>
    <property type="molecule type" value="Genomic_DNA"/>
</dbReference>
<dbReference type="InterPro" id="IPR033121">
    <property type="entry name" value="PEPTIDASE_A1"/>
</dbReference>
<evidence type="ECO:0000256" key="5">
    <source>
        <dbReference type="ARBA" id="ARBA00023180"/>
    </source>
</evidence>
<evidence type="ECO:0000256" key="3">
    <source>
        <dbReference type="ARBA" id="ARBA00022750"/>
    </source>
</evidence>
<feature type="chain" id="PRO_5037470201" description="Peptidase A1 domain-containing protein" evidence="6">
    <location>
        <begin position="26"/>
        <end position="466"/>
    </location>
</feature>
<keyword evidence="6" id="KW-0732">Signal</keyword>
<sequence>MANTNAVLLLSFLTTLSISFPSSTATTIAKSNGLTIKLIHRDSPDSPFYQPNLTTSQRTRKLILQCEARALRYHHPLQYPKQHFSSNALRPKVDYQGPSVYMAQVGIGTFTSGPIYYFLGMDSSIDLIWTQCDNCRSPGHHCFPQRQPLFPSLRSSSYRKLVCNRHPLCYPRSCIGNFCSYISRFADNSTSTGFLSSETFTFDSDSSRKEVVPNIVFGCGFDQVLSVDFGQEGNYAGILGLGWGPHSLVTQLGSRAGGRFSYCLQTMTNPGGRNTLLRFGSDIPNRPGLQSTDLLQYGGQLSGFYVSLLDISIAGARLRIPPDHFARKPSGGGTVMDSGSAFSSLIRPAYDILERELIRYFLRFPTLTRIRPPRFFKLCYERIERRGYTNLPSLTFHFRGADLVVQPQGAFYVKEAAGAREYFCLAMTPFDGATLIGAYQQTNQRFIYDLNTKKLFFGREDCLRNA</sequence>
<dbReference type="Pfam" id="PF14543">
    <property type="entry name" value="TAXi_N"/>
    <property type="match status" value="1"/>
</dbReference>
<keyword evidence="5" id="KW-0325">Glycoprotein</keyword>
<reference evidence="8" key="1">
    <citation type="journal article" date="2021" name="Front. Plant Sci.">
        <title>Chromosome-Scale Genome Assembly for Chinese Sour Jujube and Insights Into Its Genome Evolution and Domestication Signature.</title>
        <authorList>
            <person name="Shen L.-Y."/>
            <person name="Luo H."/>
            <person name="Wang X.-L."/>
            <person name="Wang X.-M."/>
            <person name="Qiu X.-J."/>
            <person name="Liu H."/>
            <person name="Zhou S.-S."/>
            <person name="Jia K.-H."/>
            <person name="Nie S."/>
            <person name="Bao Y.-T."/>
            <person name="Zhang R.-G."/>
            <person name="Yun Q.-Z."/>
            <person name="Chai Y.-H."/>
            <person name="Lu J.-Y."/>
            <person name="Li Y."/>
            <person name="Zhao S.-W."/>
            <person name="Mao J.-F."/>
            <person name="Jia S.-G."/>
            <person name="Mao Y.-M."/>
        </authorList>
    </citation>
    <scope>NUCLEOTIDE SEQUENCE</scope>
    <source>
        <strain evidence="8">AT0</strain>
        <tissue evidence="8">Leaf</tissue>
    </source>
</reference>
<dbReference type="InterPro" id="IPR032799">
    <property type="entry name" value="TAXi_C"/>
</dbReference>
<evidence type="ECO:0000313" key="9">
    <source>
        <dbReference type="Proteomes" id="UP000813462"/>
    </source>
</evidence>
<evidence type="ECO:0000256" key="1">
    <source>
        <dbReference type="ARBA" id="ARBA00007447"/>
    </source>
</evidence>
<dbReference type="InterPro" id="IPR021109">
    <property type="entry name" value="Peptidase_aspartic_dom_sf"/>
</dbReference>
<comment type="similarity">
    <text evidence="1">Belongs to the peptidase A1 family.</text>
</comment>
<evidence type="ECO:0000256" key="2">
    <source>
        <dbReference type="ARBA" id="ARBA00022670"/>
    </source>
</evidence>
<dbReference type="Gene3D" id="2.40.70.10">
    <property type="entry name" value="Acid Proteases"/>
    <property type="match status" value="2"/>
</dbReference>
<dbReference type="GO" id="GO:0005576">
    <property type="term" value="C:extracellular region"/>
    <property type="evidence" value="ECO:0007669"/>
    <property type="project" value="TreeGrafter"/>
</dbReference>
<dbReference type="CDD" id="cd05476">
    <property type="entry name" value="pepsin_A_like_plant"/>
    <property type="match status" value="1"/>
</dbReference>
<evidence type="ECO:0000259" key="7">
    <source>
        <dbReference type="PROSITE" id="PS51767"/>
    </source>
</evidence>
<comment type="caution">
    <text evidence="8">The sequence shown here is derived from an EMBL/GenBank/DDBJ whole genome shotgun (WGS) entry which is preliminary data.</text>
</comment>
<feature type="domain" description="Peptidase A1" evidence="7">
    <location>
        <begin position="101"/>
        <end position="458"/>
    </location>
</feature>
<keyword evidence="4" id="KW-0378">Hydrolase</keyword>
<feature type="signal peptide" evidence="6">
    <location>
        <begin position="1"/>
        <end position="25"/>
    </location>
</feature>
<dbReference type="AlphaFoldDB" id="A0A978VIJ8"/>
<protein>
    <recommendedName>
        <fullName evidence="7">Peptidase A1 domain-containing protein</fullName>
    </recommendedName>
</protein>
<keyword evidence="2" id="KW-0645">Protease</keyword>
<keyword evidence="3" id="KW-0064">Aspartyl protease</keyword>
<dbReference type="InterPro" id="IPR032861">
    <property type="entry name" value="TAXi_N"/>
</dbReference>
<organism evidence="8 9">
    <name type="scientific">Ziziphus jujuba var. spinosa</name>
    <dbReference type="NCBI Taxonomy" id="714518"/>
    <lineage>
        <taxon>Eukaryota</taxon>
        <taxon>Viridiplantae</taxon>
        <taxon>Streptophyta</taxon>
        <taxon>Embryophyta</taxon>
        <taxon>Tracheophyta</taxon>
        <taxon>Spermatophyta</taxon>
        <taxon>Magnoliopsida</taxon>
        <taxon>eudicotyledons</taxon>
        <taxon>Gunneridae</taxon>
        <taxon>Pentapetalae</taxon>
        <taxon>rosids</taxon>
        <taxon>fabids</taxon>
        <taxon>Rosales</taxon>
        <taxon>Rhamnaceae</taxon>
        <taxon>Paliureae</taxon>
        <taxon>Ziziphus</taxon>
    </lineage>
</organism>
<dbReference type="Pfam" id="PF14541">
    <property type="entry name" value="TAXi_C"/>
    <property type="match status" value="1"/>
</dbReference>
<dbReference type="InterPro" id="IPR034161">
    <property type="entry name" value="Pepsin-like_plant"/>
</dbReference>